<organism evidence="1 2">
    <name type="scientific">Halocaridina rubra</name>
    <name type="common">Hawaiian red shrimp</name>
    <dbReference type="NCBI Taxonomy" id="373956"/>
    <lineage>
        <taxon>Eukaryota</taxon>
        <taxon>Metazoa</taxon>
        <taxon>Ecdysozoa</taxon>
        <taxon>Arthropoda</taxon>
        <taxon>Crustacea</taxon>
        <taxon>Multicrustacea</taxon>
        <taxon>Malacostraca</taxon>
        <taxon>Eumalacostraca</taxon>
        <taxon>Eucarida</taxon>
        <taxon>Decapoda</taxon>
        <taxon>Pleocyemata</taxon>
        <taxon>Caridea</taxon>
        <taxon>Atyoidea</taxon>
        <taxon>Atyidae</taxon>
        <taxon>Halocaridina</taxon>
    </lineage>
</organism>
<accession>A0AAN8XLM5</accession>
<reference evidence="1 2" key="1">
    <citation type="submission" date="2023-11" db="EMBL/GenBank/DDBJ databases">
        <title>Halocaridina rubra genome assembly.</title>
        <authorList>
            <person name="Smith C."/>
        </authorList>
    </citation>
    <scope>NUCLEOTIDE SEQUENCE [LARGE SCALE GENOMIC DNA]</scope>
    <source>
        <strain evidence="1">EP-1</strain>
        <tissue evidence="1">Whole</tissue>
    </source>
</reference>
<protein>
    <submittedName>
        <fullName evidence="1">Uncharacterized protein</fullName>
    </submittedName>
</protein>
<gene>
    <name evidence="1" type="ORF">SK128_019343</name>
</gene>
<sequence length="57" mass="6440">MVGEKSVRSRDNKQMMDELQDNMDMLVKCDEREIQLPKFVAESGDGLLPPSIVDSVD</sequence>
<name>A0AAN8XLM5_HALRR</name>
<dbReference type="AlphaFoldDB" id="A0AAN8XLM5"/>
<keyword evidence="2" id="KW-1185">Reference proteome</keyword>
<comment type="caution">
    <text evidence="1">The sequence shown here is derived from an EMBL/GenBank/DDBJ whole genome shotgun (WGS) entry which is preliminary data.</text>
</comment>
<dbReference type="Proteomes" id="UP001381693">
    <property type="component" value="Unassembled WGS sequence"/>
</dbReference>
<proteinExistence type="predicted"/>
<dbReference type="EMBL" id="JAXCGZ010005912">
    <property type="protein sequence ID" value="KAK7080464.1"/>
    <property type="molecule type" value="Genomic_DNA"/>
</dbReference>
<feature type="non-terminal residue" evidence="1">
    <location>
        <position position="57"/>
    </location>
</feature>
<evidence type="ECO:0000313" key="2">
    <source>
        <dbReference type="Proteomes" id="UP001381693"/>
    </source>
</evidence>
<evidence type="ECO:0000313" key="1">
    <source>
        <dbReference type="EMBL" id="KAK7080464.1"/>
    </source>
</evidence>